<keyword evidence="11" id="KW-1185">Reference proteome</keyword>
<feature type="signal peptide" evidence="9">
    <location>
        <begin position="1"/>
        <end position="25"/>
    </location>
</feature>
<dbReference type="InterPro" id="IPR003368">
    <property type="entry name" value="POMP_repeat"/>
</dbReference>
<feature type="transmembrane region" description="Helical" evidence="8">
    <location>
        <begin position="1031"/>
        <end position="1050"/>
    </location>
</feature>
<dbReference type="Pfam" id="PF02415">
    <property type="entry name" value="Chlam_PMP"/>
    <property type="match status" value="1"/>
</dbReference>
<reference evidence="10" key="1">
    <citation type="submission" date="2021-01" db="UniProtKB">
        <authorList>
            <consortium name="EnsemblMetazoa"/>
        </authorList>
    </citation>
    <scope>IDENTIFICATION</scope>
</reference>
<organism evidence="10 11">
    <name type="scientific">Clytia hemisphaerica</name>
    <dbReference type="NCBI Taxonomy" id="252671"/>
    <lineage>
        <taxon>Eukaryota</taxon>
        <taxon>Metazoa</taxon>
        <taxon>Cnidaria</taxon>
        <taxon>Hydrozoa</taxon>
        <taxon>Hydroidolina</taxon>
        <taxon>Leptothecata</taxon>
        <taxon>Obeliida</taxon>
        <taxon>Clytiidae</taxon>
        <taxon>Clytia</taxon>
    </lineage>
</organism>
<keyword evidence="8" id="KW-0812">Transmembrane</keyword>
<accession>A0A7M5UZD5</accession>
<dbReference type="OrthoDB" id="5989148at2759"/>
<dbReference type="AlphaFoldDB" id="A0A7M5UZD5"/>
<sequence length="1171" mass="133025">MNKKSIIPLIVFISILLMHFGSGDGCECKDYTGLVIVNNSGSHCNKNDGINRWTCPSLQATFENKDISLNDSCICIVVDKVSLNKTFHITAQRLIITSDRKSNIKCSLENETGLSFNASSNIEITSLIFTGCGHVDPSINQDLNISSAFFFQNSKDITLKNVNITSAEGYAFYFRDCTSKIEMQFVDVRRNRPKLFGGGVIVIKEKYVEPMKMSLNVCCFSILNAYKPTDKQTLEPFGYGGALSIHISKCDNNQFIIGDHTGFQRNSAISGGAVSVRIGKNSMNNTFKFDGIKFTGNTAVKSGGAVDIVTKEYTHPFNNTFIFSGCTFKDNTAGYYGGAFSQSKTFRTYHEMPKTDDFYGTHFISCFFLLNSAKLGAAIYLDDTYVIFDAKPNNPSTISQNNREVENSNFAALFAYSTDILIKGELICKENSHTAFVLDYSYLHVNNTVLFTRNIGNKGGAISLYEESTIFFYGNGLLNFTENSALKGGAIYCQYEVAPIRIFNNNGYLSYRCFYSIIQSTREHVMLFTNNTASEGQGKTIYASTLNYCHIQQLENAFDLQHNDGISSINTDPKHLSISESQWQNLYPGKVFSPTVNLTDDLGNSVSAIVQIKLSSKSVAIDQNYTRFLVTSNQIQRQLSFVGSSKSNKSFKITISAMSGTSTPKTIETTIQSCIFGYEFNERNEKCECSQNNRITRCEGDNVYFHKDQWVYRNSTKDIHTCPQFYCKCHNDNETNDCLYKANEQCNTDRDQTSKVCSKCKSGTTVGFGGNKCNTHCKNSYGIFWILVVLMVTIFIVMYLLIIVDIDIYKNYLNSTFYFYQIVSMFFTSVNLYIDPVIWAFKSVFILEGFHIANTAGVCILERFDELDKLFFNYLFPIFAFAWIGLIFLLGKKFNWFSYKTDNYIHASIFVIVWAYGDLARVSFKIFKFVTISNHKYVFVEADIPYFHSPRHQAYLIIASLIFVLIVAFPFILMFSYKINPKYPYLIPFFDYYKSYLKDDSISQLFASYYFICRILLSIIETFFFTDRLGAQKTLLSCISLVVFIVFAAVKPYKTTKEQNFEYLNIYDSVILFLLSNVAILTCANGSLAAENPNIKVNNILLNIILAAPAIWVALNFLYRLCSYLVKKWRERALQRRVEDEEDDHRRALLRESLIQNSDVDDDEDDDEIDG</sequence>
<keyword evidence="4" id="KW-0964">Secreted</keyword>
<dbReference type="GO" id="GO:0005576">
    <property type="term" value="C:extracellular region"/>
    <property type="evidence" value="ECO:0007669"/>
    <property type="project" value="UniProtKB-SubCell"/>
</dbReference>
<evidence type="ECO:0000256" key="9">
    <source>
        <dbReference type="SAM" id="SignalP"/>
    </source>
</evidence>
<evidence type="ECO:0000256" key="3">
    <source>
        <dbReference type="ARBA" id="ARBA00004613"/>
    </source>
</evidence>
<comment type="subcellular location">
    <subcellularLocation>
        <location evidence="1">Cell envelope</location>
    </subcellularLocation>
    <subcellularLocation>
        <location evidence="2">Cell outer membrane</location>
    </subcellularLocation>
    <subcellularLocation>
        <location evidence="3">Secreted</location>
    </subcellularLocation>
</comment>
<evidence type="ECO:0000256" key="7">
    <source>
        <dbReference type="ARBA" id="ARBA00023237"/>
    </source>
</evidence>
<evidence type="ECO:0000256" key="6">
    <source>
        <dbReference type="ARBA" id="ARBA00023136"/>
    </source>
</evidence>
<feature type="transmembrane region" description="Helical" evidence="8">
    <location>
        <begin position="903"/>
        <end position="924"/>
    </location>
</feature>
<feature type="chain" id="PRO_5029657372" evidence="9">
    <location>
        <begin position="26"/>
        <end position="1171"/>
    </location>
</feature>
<evidence type="ECO:0000256" key="8">
    <source>
        <dbReference type="SAM" id="Phobius"/>
    </source>
</evidence>
<evidence type="ECO:0000256" key="1">
    <source>
        <dbReference type="ARBA" id="ARBA00004196"/>
    </source>
</evidence>
<dbReference type="PANTHER" id="PTHR32158">
    <property type="entry name" value="RING-TYPE DOMAIN-CONTAINING PROTEIN"/>
    <property type="match status" value="1"/>
</dbReference>
<keyword evidence="5 9" id="KW-0732">Signal</keyword>
<dbReference type="NCBIfam" id="TIGR01376">
    <property type="entry name" value="POMP_repeat"/>
    <property type="match status" value="1"/>
</dbReference>
<dbReference type="SUPFAM" id="SSF51126">
    <property type="entry name" value="Pectin lyase-like"/>
    <property type="match status" value="1"/>
</dbReference>
<dbReference type="EnsemblMetazoa" id="CLYHEMT006881.1">
    <property type="protein sequence ID" value="CLYHEMP006881.1"/>
    <property type="gene ID" value="CLYHEMG006881"/>
</dbReference>
<dbReference type="RefSeq" id="XP_066924814.1">
    <property type="nucleotide sequence ID" value="XM_067068713.1"/>
</dbReference>
<feature type="transmembrane region" description="Helical" evidence="8">
    <location>
        <begin position="782"/>
        <end position="804"/>
    </location>
</feature>
<evidence type="ECO:0000256" key="4">
    <source>
        <dbReference type="ARBA" id="ARBA00022525"/>
    </source>
</evidence>
<feature type="transmembrane region" description="Helical" evidence="8">
    <location>
        <begin position="1005"/>
        <end position="1025"/>
    </location>
</feature>
<feature type="transmembrane region" description="Helical" evidence="8">
    <location>
        <begin position="954"/>
        <end position="975"/>
    </location>
</feature>
<proteinExistence type="predicted"/>
<keyword evidence="8" id="KW-1133">Transmembrane helix</keyword>
<evidence type="ECO:0000256" key="2">
    <source>
        <dbReference type="ARBA" id="ARBA00004442"/>
    </source>
</evidence>
<dbReference type="Proteomes" id="UP000594262">
    <property type="component" value="Unplaced"/>
</dbReference>
<name>A0A7M5UZD5_9CNID</name>
<feature type="transmembrane region" description="Helical" evidence="8">
    <location>
        <begin position="1100"/>
        <end position="1122"/>
    </location>
</feature>
<keyword evidence="7" id="KW-0998">Cell outer membrane</keyword>
<evidence type="ECO:0000256" key="5">
    <source>
        <dbReference type="ARBA" id="ARBA00022729"/>
    </source>
</evidence>
<dbReference type="GeneID" id="136812237"/>
<feature type="transmembrane region" description="Helical" evidence="8">
    <location>
        <begin position="1070"/>
        <end position="1088"/>
    </location>
</feature>
<dbReference type="InterPro" id="IPR011050">
    <property type="entry name" value="Pectin_lyase_fold/virulence"/>
</dbReference>
<dbReference type="PANTHER" id="PTHR32158:SF21">
    <property type="match status" value="1"/>
</dbReference>
<evidence type="ECO:0000313" key="10">
    <source>
        <dbReference type="EnsemblMetazoa" id="CLYHEMP006881.1"/>
    </source>
</evidence>
<keyword evidence="6 8" id="KW-0472">Membrane</keyword>
<evidence type="ECO:0000313" key="11">
    <source>
        <dbReference type="Proteomes" id="UP000594262"/>
    </source>
</evidence>
<protein>
    <submittedName>
        <fullName evidence="10">Uncharacterized protein</fullName>
    </submittedName>
</protein>
<feature type="transmembrane region" description="Helical" evidence="8">
    <location>
        <begin position="871"/>
        <end position="891"/>
    </location>
</feature>
<feature type="transmembrane region" description="Helical" evidence="8">
    <location>
        <begin position="816"/>
        <end position="834"/>
    </location>
</feature>